<dbReference type="AlphaFoldDB" id="G0UWS3"/>
<evidence type="ECO:0000313" key="1">
    <source>
        <dbReference type="EMBL" id="CCC93840.1"/>
    </source>
</evidence>
<reference evidence="1" key="1">
    <citation type="journal article" date="2012" name="Proc. Natl. Acad. Sci. U.S.A.">
        <title>Antigenic diversity is generated by distinct evolutionary mechanisms in African trypanosome species.</title>
        <authorList>
            <person name="Jackson A.P."/>
            <person name="Berry A."/>
            <person name="Aslett M."/>
            <person name="Allison H.C."/>
            <person name="Burton P."/>
            <person name="Vavrova-Anderson J."/>
            <person name="Brown R."/>
            <person name="Browne H."/>
            <person name="Corton N."/>
            <person name="Hauser H."/>
            <person name="Gamble J."/>
            <person name="Gilderthorp R."/>
            <person name="Marcello L."/>
            <person name="McQuillan J."/>
            <person name="Otto T.D."/>
            <person name="Quail M.A."/>
            <person name="Sanders M.J."/>
            <person name="van Tonder A."/>
            <person name="Ginger M.L."/>
            <person name="Field M.C."/>
            <person name="Barry J.D."/>
            <person name="Hertz-Fowler C."/>
            <person name="Berriman M."/>
        </authorList>
    </citation>
    <scope>NUCLEOTIDE SEQUENCE</scope>
    <source>
        <strain evidence="1">IL3000</strain>
    </source>
</reference>
<gene>
    <name evidence="1" type="ORF">TCIL3000_10_6130</name>
</gene>
<dbReference type="VEuPathDB" id="TriTrypDB:TcIL3000_10_6130"/>
<sequence length="154" mass="17772">MSKTGVSRKRLAPRSSPNCCFSCGWSTIRPSDSLVVTPGISPAVHSRALIFFSFQEFSTKPPLPQQRRVHCDLPPHFLPKNTFAFYSLFTDVREDVCMGGRNAVWSDNLEWHRTKMKYLLLPRPRSCFFFVFYSPRPFQTEQVEKGFEEDAAED</sequence>
<proteinExistence type="predicted"/>
<protein>
    <submittedName>
        <fullName evidence="1">Uncharacterized protein TCIL3000_10_6130</fullName>
    </submittedName>
</protein>
<dbReference type="EMBL" id="HE575323">
    <property type="protein sequence ID" value="CCC93840.1"/>
    <property type="molecule type" value="Genomic_DNA"/>
</dbReference>
<accession>G0UWS3</accession>
<name>G0UWS3_TRYCI</name>
<organism evidence="1">
    <name type="scientific">Trypanosoma congolense (strain IL3000)</name>
    <dbReference type="NCBI Taxonomy" id="1068625"/>
    <lineage>
        <taxon>Eukaryota</taxon>
        <taxon>Discoba</taxon>
        <taxon>Euglenozoa</taxon>
        <taxon>Kinetoplastea</taxon>
        <taxon>Metakinetoplastina</taxon>
        <taxon>Trypanosomatida</taxon>
        <taxon>Trypanosomatidae</taxon>
        <taxon>Trypanosoma</taxon>
        <taxon>Nannomonas</taxon>
    </lineage>
</organism>